<dbReference type="NCBIfam" id="TIGR00367">
    <property type="entry name" value="calcium/sodium antiporter"/>
    <property type="match status" value="1"/>
</dbReference>
<sequence length="317" mass="34013">MTISAVQLIIGLIVLIAGGEALVRGASNIALKLKITPLVVGLTVVAFGTSAPELFISMLAALQGSSDMAMGNVVGSNICNLALVLGLTALITPIKVQRSTLRLDWPVTIGSSILLFFIGSYFQVLNMATGLLMVSLLFTYQFYILRKSQKEQRALAGEENQSKTPINLRSWLIDGVFIIIGIAALTFGADWFVGGAQTVFTALGVDERIIGIVVLALGTSLPELVTSVVAAYRQNTDLAIGNLLGSNIFNVLSILGFTSIVANIDISPELLSYDIPWMLGITLLLLPMMFMGKSINRLEGIILLVTYAYYTYTLMPA</sequence>
<evidence type="ECO:0000256" key="5">
    <source>
        <dbReference type="SAM" id="Phobius"/>
    </source>
</evidence>
<accession>A0ABP9D3J8</accession>
<feature type="transmembrane region" description="Helical" evidence="5">
    <location>
        <begin position="103"/>
        <end position="122"/>
    </location>
</feature>
<dbReference type="InterPro" id="IPR004481">
    <property type="entry name" value="K/Na/Ca-exchanger"/>
</dbReference>
<dbReference type="Gene3D" id="1.20.1420.30">
    <property type="entry name" value="NCX, central ion-binding region"/>
    <property type="match status" value="1"/>
</dbReference>
<keyword evidence="2 5" id="KW-0812">Transmembrane</keyword>
<reference evidence="8" key="1">
    <citation type="journal article" date="2019" name="Int. J. Syst. Evol. Microbiol.">
        <title>The Global Catalogue of Microorganisms (GCM) 10K type strain sequencing project: providing services to taxonomists for standard genome sequencing and annotation.</title>
        <authorList>
            <consortium name="The Broad Institute Genomics Platform"/>
            <consortium name="The Broad Institute Genome Sequencing Center for Infectious Disease"/>
            <person name="Wu L."/>
            <person name="Ma J."/>
        </authorList>
    </citation>
    <scope>NUCLEOTIDE SEQUENCE [LARGE SCALE GENOMIC DNA]</scope>
    <source>
        <strain evidence="8">JCM 18326</strain>
    </source>
</reference>
<dbReference type="RefSeq" id="WP_345369472.1">
    <property type="nucleotide sequence ID" value="NZ_BAABJX010000017.1"/>
</dbReference>
<evidence type="ECO:0000256" key="2">
    <source>
        <dbReference type="ARBA" id="ARBA00022692"/>
    </source>
</evidence>
<feature type="domain" description="Sodium/calcium exchanger membrane region" evidence="6">
    <location>
        <begin position="176"/>
        <end position="314"/>
    </location>
</feature>
<proteinExistence type="predicted"/>
<feature type="transmembrane region" description="Helical" evidence="5">
    <location>
        <begin position="171"/>
        <end position="189"/>
    </location>
</feature>
<feature type="transmembrane region" description="Helical" evidence="5">
    <location>
        <begin position="298"/>
        <end position="315"/>
    </location>
</feature>
<organism evidence="7 8">
    <name type="scientific">Algivirga pacifica</name>
    <dbReference type="NCBI Taxonomy" id="1162670"/>
    <lineage>
        <taxon>Bacteria</taxon>
        <taxon>Pseudomonadati</taxon>
        <taxon>Bacteroidota</taxon>
        <taxon>Cytophagia</taxon>
        <taxon>Cytophagales</taxon>
        <taxon>Flammeovirgaceae</taxon>
        <taxon>Algivirga</taxon>
    </lineage>
</organism>
<keyword evidence="4 5" id="KW-0472">Membrane</keyword>
<evidence type="ECO:0000256" key="1">
    <source>
        <dbReference type="ARBA" id="ARBA00004141"/>
    </source>
</evidence>
<name>A0ABP9D3J8_9BACT</name>
<evidence type="ECO:0000256" key="3">
    <source>
        <dbReference type="ARBA" id="ARBA00022989"/>
    </source>
</evidence>
<feature type="domain" description="Sodium/calcium exchanger membrane region" evidence="6">
    <location>
        <begin position="4"/>
        <end position="144"/>
    </location>
</feature>
<feature type="transmembrane region" description="Helical" evidence="5">
    <location>
        <begin position="270"/>
        <end position="291"/>
    </location>
</feature>
<keyword evidence="3 5" id="KW-1133">Transmembrane helix</keyword>
<evidence type="ECO:0000313" key="7">
    <source>
        <dbReference type="EMBL" id="GAA4826190.1"/>
    </source>
</evidence>
<feature type="transmembrane region" description="Helical" evidence="5">
    <location>
        <begin position="35"/>
        <end position="62"/>
    </location>
</feature>
<feature type="transmembrane region" description="Helical" evidence="5">
    <location>
        <begin position="68"/>
        <end position="91"/>
    </location>
</feature>
<keyword evidence="8" id="KW-1185">Reference proteome</keyword>
<dbReference type="Pfam" id="PF01699">
    <property type="entry name" value="Na_Ca_ex"/>
    <property type="match status" value="2"/>
</dbReference>
<dbReference type="InterPro" id="IPR044880">
    <property type="entry name" value="NCX_ion-bd_dom_sf"/>
</dbReference>
<comment type="caution">
    <text evidence="7">The sequence shown here is derived from an EMBL/GenBank/DDBJ whole genome shotgun (WGS) entry which is preliminary data.</text>
</comment>
<comment type="subcellular location">
    <subcellularLocation>
        <location evidence="1">Membrane</location>
        <topology evidence="1">Multi-pass membrane protein</topology>
    </subcellularLocation>
</comment>
<dbReference type="InterPro" id="IPR004837">
    <property type="entry name" value="NaCa_Exmemb"/>
</dbReference>
<feature type="transmembrane region" description="Helical" evidence="5">
    <location>
        <begin position="128"/>
        <end position="145"/>
    </location>
</feature>
<protein>
    <submittedName>
        <fullName evidence="7">Calcium/sodium antiporter</fullName>
    </submittedName>
</protein>
<evidence type="ECO:0000256" key="4">
    <source>
        <dbReference type="ARBA" id="ARBA00023136"/>
    </source>
</evidence>
<evidence type="ECO:0000259" key="6">
    <source>
        <dbReference type="Pfam" id="PF01699"/>
    </source>
</evidence>
<dbReference type="Proteomes" id="UP001500298">
    <property type="component" value="Unassembled WGS sequence"/>
</dbReference>
<evidence type="ECO:0000313" key="8">
    <source>
        <dbReference type="Proteomes" id="UP001500298"/>
    </source>
</evidence>
<feature type="transmembrane region" description="Helical" evidence="5">
    <location>
        <begin position="244"/>
        <end position="264"/>
    </location>
</feature>
<feature type="transmembrane region" description="Helical" evidence="5">
    <location>
        <begin position="6"/>
        <end position="23"/>
    </location>
</feature>
<dbReference type="PANTHER" id="PTHR10846:SF8">
    <property type="entry name" value="INNER MEMBRANE PROTEIN YRBG"/>
    <property type="match status" value="1"/>
</dbReference>
<gene>
    <name evidence="7" type="ORF">GCM10023331_08480</name>
</gene>
<dbReference type="PANTHER" id="PTHR10846">
    <property type="entry name" value="SODIUM/POTASSIUM/CALCIUM EXCHANGER"/>
    <property type="match status" value="1"/>
</dbReference>
<feature type="transmembrane region" description="Helical" evidence="5">
    <location>
        <begin position="209"/>
        <end position="232"/>
    </location>
</feature>
<dbReference type="EMBL" id="BAABJX010000017">
    <property type="protein sequence ID" value="GAA4826190.1"/>
    <property type="molecule type" value="Genomic_DNA"/>
</dbReference>